<comment type="similarity">
    <text evidence="1">Belongs to the bacterial secretin family.</text>
</comment>
<evidence type="ECO:0000313" key="5">
    <source>
        <dbReference type="Proteomes" id="UP000256838"/>
    </source>
</evidence>
<dbReference type="GO" id="GO:0015627">
    <property type="term" value="C:type II protein secretion system complex"/>
    <property type="evidence" value="ECO:0007669"/>
    <property type="project" value="TreeGrafter"/>
</dbReference>
<accession>A0A3D8JUA4</accession>
<dbReference type="OrthoDB" id="8981785at2"/>
<dbReference type="GO" id="GO:0009306">
    <property type="term" value="P:protein secretion"/>
    <property type="evidence" value="ECO:0007669"/>
    <property type="project" value="InterPro"/>
</dbReference>
<protein>
    <submittedName>
        <fullName evidence="4">Type II secretory pathway protein</fullName>
    </submittedName>
</protein>
<gene>
    <name evidence="4" type="ORF">DWV00_21980</name>
</gene>
<feature type="signal peptide" evidence="2">
    <location>
        <begin position="1"/>
        <end position="17"/>
    </location>
</feature>
<evidence type="ECO:0000256" key="2">
    <source>
        <dbReference type="SAM" id="SignalP"/>
    </source>
</evidence>
<proteinExistence type="inferred from homology"/>
<evidence type="ECO:0000256" key="1">
    <source>
        <dbReference type="RuleBase" id="RU004003"/>
    </source>
</evidence>
<dbReference type="EMBL" id="QRGA01000013">
    <property type="protein sequence ID" value="RDU96673.1"/>
    <property type="molecule type" value="Genomic_DNA"/>
</dbReference>
<dbReference type="Pfam" id="PF00263">
    <property type="entry name" value="Secretin"/>
    <property type="match status" value="1"/>
</dbReference>
<dbReference type="InterPro" id="IPR050810">
    <property type="entry name" value="Bact_Secretion_Sys_Channel"/>
</dbReference>
<keyword evidence="2" id="KW-0732">Signal</keyword>
<name>A0A3D8JUA4_9BURK</name>
<feature type="chain" id="PRO_5017800938" evidence="2">
    <location>
        <begin position="18"/>
        <end position="448"/>
    </location>
</feature>
<dbReference type="InterPro" id="IPR004846">
    <property type="entry name" value="T2SS/T3SS_dom"/>
</dbReference>
<reference evidence="4 5" key="1">
    <citation type="submission" date="2018-08" db="EMBL/GenBank/DDBJ databases">
        <title>Paraburkholderia sp. DHOM06 isolated from forest soil.</title>
        <authorList>
            <person name="Gao Z.-H."/>
            <person name="Qiu L.-H."/>
        </authorList>
    </citation>
    <scope>NUCLEOTIDE SEQUENCE [LARGE SCALE GENOMIC DNA]</scope>
    <source>
        <strain evidence="4 5">DHOM06</strain>
    </source>
</reference>
<dbReference type="PANTHER" id="PTHR30332:SF17">
    <property type="entry name" value="TYPE IV PILIATION SYSTEM PROTEIN DR_0774-RELATED"/>
    <property type="match status" value="1"/>
</dbReference>
<sequence>MKRFALLLLWVSCVARASDMSVGSPGFPPLPPGMVQTSASVPVAKAPDRPIMSALPRFTGSRIDLRFVPVAQVVDLIYADLLHAPYVLDPDVLTDTRPVSFRFDKAQGDVRSFLSDFLGSLGYSVTVRGGVTYVSKSDHANDESDRQTFVYSPRYRDADYLSRIVGPLFSGRFTENRPVSAPEGAKVASDVPATSAASLVDQSADELVFVGSAGEVAMLKKLLPQLDTPVSNVAVRAWVYEVTDTSDNNSAFQLALSILGGRLGASLNIGSIKSTDNAIRLSAGGFSAALSALNSDSRFKVLTSPNLRVASGDTASLNVGESVPVIGSVSYPSSTAAPVQSIQYEDAGVIFQVKPVVKRDAIDLHLVEEISSFVNTTTGVNNSPTKNTRKVESSFSLADGDVLLIGGLTQDQATHANSGLSFLPRWASGHTVSTGKTEILLLLQVQKI</sequence>
<dbReference type="PANTHER" id="PTHR30332">
    <property type="entry name" value="PROBABLE GENERAL SECRETION PATHWAY PROTEIN D"/>
    <property type="match status" value="1"/>
</dbReference>
<feature type="domain" description="Type II/III secretion system secretin-like" evidence="3">
    <location>
        <begin position="292"/>
        <end position="423"/>
    </location>
</feature>
<keyword evidence="5" id="KW-1185">Reference proteome</keyword>
<evidence type="ECO:0000259" key="3">
    <source>
        <dbReference type="Pfam" id="PF00263"/>
    </source>
</evidence>
<organism evidence="4 5">
    <name type="scientific">Trinickia dinghuensis</name>
    <dbReference type="NCBI Taxonomy" id="2291023"/>
    <lineage>
        <taxon>Bacteria</taxon>
        <taxon>Pseudomonadati</taxon>
        <taxon>Pseudomonadota</taxon>
        <taxon>Betaproteobacteria</taxon>
        <taxon>Burkholderiales</taxon>
        <taxon>Burkholderiaceae</taxon>
        <taxon>Trinickia</taxon>
    </lineage>
</organism>
<dbReference type="AlphaFoldDB" id="A0A3D8JUA4"/>
<comment type="caution">
    <text evidence="4">The sequence shown here is derived from an EMBL/GenBank/DDBJ whole genome shotgun (WGS) entry which is preliminary data.</text>
</comment>
<dbReference type="Proteomes" id="UP000256838">
    <property type="component" value="Unassembled WGS sequence"/>
</dbReference>
<evidence type="ECO:0000313" key="4">
    <source>
        <dbReference type="EMBL" id="RDU96673.1"/>
    </source>
</evidence>